<dbReference type="GO" id="GO:0015940">
    <property type="term" value="P:pantothenate biosynthetic process"/>
    <property type="evidence" value="ECO:0007669"/>
    <property type="project" value="UniProtKB-UniPathway"/>
</dbReference>
<keyword evidence="6 10" id="KW-0521">NADP</keyword>
<dbReference type="InterPro" id="IPR008927">
    <property type="entry name" value="6-PGluconate_DH-like_C_sf"/>
</dbReference>
<protein>
    <recommendedName>
        <fullName evidence="4 10">2-dehydropantoate 2-reductase</fullName>
        <ecNumber evidence="3 10">1.1.1.169</ecNumber>
    </recommendedName>
    <alternativeName>
        <fullName evidence="8 10">Ketopantoate reductase</fullName>
    </alternativeName>
</protein>
<evidence type="ECO:0000256" key="8">
    <source>
        <dbReference type="ARBA" id="ARBA00032024"/>
    </source>
</evidence>
<gene>
    <name evidence="13" type="ORF">A8V01_20505</name>
</gene>
<evidence type="ECO:0000259" key="11">
    <source>
        <dbReference type="Pfam" id="PF02558"/>
    </source>
</evidence>
<comment type="pathway">
    <text evidence="1 10">Cofactor biosynthesis; (R)-pantothenate biosynthesis; (R)-pantoate from 3-methyl-2-oxobutanoate: step 2/2.</text>
</comment>
<dbReference type="PANTHER" id="PTHR21708:SF45">
    <property type="entry name" value="2-DEHYDROPANTOATE 2-REDUCTASE"/>
    <property type="match status" value="1"/>
</dbReference>
<comment type="catalytic activity">
    <reaction evidence="9 10">
        <text>(R)-pantoate + NADP(+) = 2-dehydropantoate + NADPH + H(+)</text>
        <dbReference type="Rhea" id="RHEA:16233"/>
        <dbReference type="ChEBI" id="CHEBI:11561"/>
        <dbReference type="ChEBI" id="CHEBI:15378"/>
        <dbReference type="ChEBI" id="CHEBI:15980"/>
        <dbReference type="ChEBI" id="CHEBI:57783"/>
        <dbReference type="ChEBI" id="CHEBI:58349"/>
        <dbReference type="EC" id="1.1.1.169"/>
    </reaction>
</comment>
<feature type="domain" description="Ketopantoate reductase N-terminal" evidence="11">
    <location>
        <begin position="7"/>
        <end position="168"/>
    </location>
</feature>
<dbReference type="Gene3D" id="3.40.50.720">
    <property type="entry name" value="NAD(P)-binding Rossmann-like Domain"/>
    <property type="match status" value="1"/>
</dbReference>
<evidence type="ECO:0000256" key="7">
    <source>
        <dbReference type="ARBA" id="ARBA00023002"/>
    </source>
</evidence>
<dbReference type="SUPFAM" id="SSF48179">
    <property type="entry name" value="6-phosphogluconate dehydrogenase C-terminal domain-like"/>
    <property type="match status" value="1"/>
</dbReference>
<keyword evidence="14" id="KW-1185">Reference proteome</keyword>
<dbReference type="Pfam" id="PF08546">
    <property type="entry name" value="ApbA_C"/>
    <property type="match status" value="1"/>
</dbReference>
<dbReference type="UniPathway" id="UPA00028">
    <property type="reaction ID" value="UER00004"/>
</dbReference>
<evidence type="ECO:0000256" key="1">
    <source>
        <dbReference type="ARBA" id="ARBA00004994"/>
    </source>
</evidence>
<evidence type="ECO:0000256" key="3">
    <source>
        <dbReference type="ARBA" id="ARBA00013014"/>
    </source>
</evidence>
<dbReference type="InterPro" id="IPR013752">
    <property type="entry name" value="KPA_reductase"/>
</dbReference>
<sequence length="321" mass="33696">MNAAHRICVMGAGAIGTMVAARLALAGNEVTVVARGARLQDIAANGLRMRGADGTSHTVRVHARAAGDVEVQDIVFIALKSGDLPAALPDLLRLVGPRTLLVPLINGIPWWYRQPHAAAPITAVDPEGALAAAFDPQRVVGSVVFLTSALAADGAIDVRGAERLILGPAVSGEIAGTGTVAALFEDTPIEVRTVSDLRPELWAKVALNLATNPLSVVADATLEQQFHSPSLRPVVISALEEAIRLARAHGIEPSLTLEQMLEIGGRAGPFYTSMAQDYRRGTPLELGAICQSVFDLAEEAGVAMPVARLIHDLCRFRAGQG</sequence>
<dbReference type="NCBIfam" id="NF005089">
    <property type="entry name" value="PRK06522.1-4"/>
    <property type="match status" value="1"/>
</dbReference>
<comment type="function">
    <text evidence="10">Catalyzes the NADPH-dependent reduction of ketopantoate into pantoic acid.</text>
</comment>
<proteinExistence type="inferred from homology"/>
<keyword evidence="5 10" id="KW-0566">Pantothenate biosynthesis</keyword>
<feature type="domain" description="Ketopantoate reductase C-terminal" evidence="12">
    <location>
        <begin position="196"/>
        <end position="316"/>
    </location>
</feature>
<evidence type="ECO:0000256" key="6">
    <source>
        <dbReference type="ARBA" id="ARBA00022857"/>
    </source>
</evidence>
<evidence type="ECO:0000313" key="14">
    <source>
        <dbReference type="Proteomes" id="UP000236327"/>
    </source>
</evidence>
<dbReference type="Pfam" id="PF02558">
    <property type="entry name" value="ApbA"/>
    <property type="match status" value="1"/>
</dbReference>
<dbReference type="SUPFAM" id="SSF51735">
    <property type="entry name" value="NAD(P)-binding Rossmann-fold domains"/>
    <property type="match status" value="1"/>
</dbReference>
<dbReference type="GO" id="GO:0005737">
    <property type="term" value="C:cytoplasm"/>
    <property type="evidence" value="ECO:0007669"/>
    <property type="project" value="TreeGrafter"/>
</dbReference>
<dbReference type="EC" id="1.1.1.169" evidence="3 10"/>
<dbReference type="Proteomes" id="UP000236327">
    <property type="component" value="Unassembled WGS sequence"/>
</dbReference>
<dbReference type="InterPro" id="IPR036291">
    <property type="entry name" value="NAD(P)-bd_dom_sf"/>
</dbReference>
<evidence type="ECO:0000256" key="10">
    <source>
        <dbReference type="RuleBase" id="RU362068"/>
    </source>
</evidence>
<comment type="similarity">
    <text evidence="2 10">Belongs to the ketopantoate reductase family.</text>
</comment>
<dbReference type="InterPro" id="IPR013328">
    <property type="entry name" value="6PGD_dom2"/>
</dbReference>
<evidence type="ECO:0000256" key="9">
    <source>
        <dbReference type="ARBA" id="ARBA00048793"/>
    </source>
</evidence>
<keyword evidence="7 10" id="KW-0560">Oxidoreductase</keyword>
<accession>A0A2K2G045</accession>
<dbReference type="EMBL" id="LYMM01000036">
    <property type="protein sequence ID" value="PNU04403.1"/>
    <property type="molecule type" value="Genomic_DNA"/>
</dbReference>
<evidence type="ECO:0000256" key="2">
    <source>
        <dbReference type="ARBA" id="ARBA00007870"/>
    </source>
</evidence>
<dbReference type="PANTHER" id="PTHR21708">
    <property type="entry name" value="PROBABLE 2-DEHYDROPANTOATE 2-REDUCTASE"/>
    <property type="match status" value="1"/>
</dbReference>
<name>A0A2K2G045_9SPHN</name>
<dbReference type="InterPro" id="IPR013332">
    <property type="entry name" value="KPR_N"/>
</dbReference>
<dbReference type="FunFam" id="1.10.1040.10:FF:000017">
    <property type="entry name" value="2-dehydropantoate 2-reductase"/>
    <property type="match status" value="1"/>
</dbReference>
<reference evidence="13 14" key="1">
    <citation type="submission" date="2016-05" db="EMBL/GenBank/DDBJ databases">
        <title>Complete genome sequence of Novosphingobium guangzhouense SA925(T).</title>
        <authorList>
            <person name="Sha S."/>
        </authorList>
    </citation>
    <scope>NUCLEOTIDE SEQUENCE [LARGE SCALE GENOMIC DNA]</scope>
    <source>
        <strain evidence="13 14">SA925</strain>
    </source>
</reference>
<dbReference type="NCBIfam" id="TIGR00745">
    <property type="entry name" value="apbA_panE"/>
    <property type="match status" value="1"/>
</dbReference>
<comment type="caution">
    <text evidence="13">The sequence shown here is derived from an EMBL/GenBank/DDBJ whole genome shotgun (WGS) entry which is preliminary data.</text>
</comment>
<dbReference type="InterPro" id="IPR051402">
    <property type="entry name" value="KPR-Related"/>
</dbReference>
<evidence type="ECO:0000259" key="12">
    <source>
        <dbReference type="Pfam" id="PF08546"/>
    </source>
</evidence>
<dbReference type="Gene3D" id="1.10.1040.10">
    <property type="entry name" value="N-(1-d-carboxylethyl)-l-norvaline Dehydrogenase, domain 2"/>
    <property type="match status" value="1"/>
</dbReference>
<dbReference type="RefSeq" id="WP_170065922.1">
    <property type="nucleotide sequence ID" value="NZ_LYMM01000036.1"/>
</dbReference>
<evidence type="ECO:0000256" key="4">
    <source>
        <dbReference type="ARBA" id="ARBA00019465"/>
    </source>
</evidence>
<organism evidence="13 14">
    <name type="scientific">Novosphingobium guangzhouense</name>
    <dbReference type="NCBI Taxonomy" id="1850347"/>
    <lineage>
        <taxon>Bacteria</taxon>
        <taxon>Pseudomonadati</taxon>
        <taxon>Pseudomonadota</taxon>
        <taxon>Alphaproteobacteria</taxon>
        <taxon>Sphingomonadales</taxon>
        <taxon>Sphingomonadaceae</taxon>
        <taxon>Novosphingobium</taxon>
    </lineage>
</organism>
<evidence type="ECO:0000256" key="5">
    <source>
        <dbReference type="ARBA" id="ARBA00022655"/>
    </source>
</evidence>
<dbReference type="AlphaFoldDB" id="A0A2K2G045"/>
<dbReference type="InterPro" id="IPR003710">
    <property type="entry name" value="ApbA"/>
</dbReference>
<evidence type="ECO:0000313" key="13">
    <source>
        <dbReference type="EMBL" id="PNU04403.1"/>
    </source>
</evidence>
<dbReference type="GO" id="GO:0008677">
    <property type="term" value="F:2-dehydropantoate 2-reductase activity"/>
    <property type="evidence" value="ECO:0007669"/>
    <property type="project" value="UniProtKB-EC"/>
</dbReference>